<sequence length="441" mass="50798">MRIAYIRMKIATPKSTMTKKRLERIANSVFRHGYIQTDWIYVEGNYDDVPLVVAELQKTYDGLLFSGRMLYYTALRKVTPTCIWEYVTCEGSTLIRALFEAQRDGYDGEQCSIDSFSEEQLKDLLLDTEKHSLMDINYEDFYDSSLNQVYIFHKTNYEQGRCSCCITAFSAIETRLRQEGIPVYLIGQDVNSFYNVMHRIYFKHQASIEQYASVAVLAITFSHVKEYSVLSVDEYLGVLDRLEAEKLIYQFSETLQAAITPAPFDGFYLFCDKNLLESITTQYENMSLLNQFTKNLHEQVYIGIGYGTSIQQSKKNAVLAMRRAETYPITTLMIYYPNHICWGPFQSEQKSPQSDIAVDPILNRISEKTGIGIQRLIQLQHIIKSSNKESFLAADLAKECGLSTRSMNRIVDKLRRSGYASIVGKLQEKKGRPQHLIQFKL</sequence>
<dbReference type="Proteomes" id="UP000658131">
    <property type="component" value="Unassembled WGS sequence"/>
</dbReference>
<keyword evidence="2" id="KW-1185">Reference proteome</keyword>
<evidence type="ECO:0000313" key="1">
    <source>
        <dbReference type="EMBL" id="MBC8576705.1"/>
    </source>
</evidence>
<name>A0ABR7NK08_9FIRM</name>
<protein>
    <recommendedName>
        <fullName evidence="3">Helix-turn-helix type 11 domain-containing protein</fullName>
    </recommendedName>
</protein>
<reference evidence="1 2" key="1">
    <citation type="submission" date="2020-08" db="EMBL/GenBank/DDBJ databases">
        <title>Genome public.</title>
        <authorList>
            <person name="Liu C."/>
            <person name="Sun Q."/>
        </authorList>
    </citation>
    <scope>NUCLEOTIDE SEQUENCE [LARGE SCALE GENOMIC DNA]</scope>
    <source>
        <strain evidence="1 2">BX1</strain>
    </source>
</reference>
<evidence type="ECO:0000313" key="2">
    <source>
        <dbReference type="Proteomes" id="UP000658131"/>
    </source>
</evidence>
<proteinExistence type="predicted"/>
<dbReference type="RefSeq" id="WP_262400208.1">
    <property type="nucleotide sequence ID" value="NZ_JACRTB010000014.1"/>
</dbReference>
<gene>
    <name evidence="1" type="ORF">H8717_09850</name>
</gene>
<comment type="caution">
    <text evidence="1">The sequence shown here is derived from an EMBL/GenBank/DDBJ whole genome shotgun (WGS) entry which is preliminary data.</text>
</comment>
<organism evidence="1 2">
    <name type="scientific">Yanshouia hominis</name>
    <dbReference type="NCBI Taxonomy" id="2763673"/>
    <lineage>
        <taxon>Bacteria</taxon>
        <taxon>Bacillati</taxon>
        <taxon>Bacillota</taxon>
        <taxon>Clostridia</taxon>
        <taxon>Eubacteriales</taxon>
        <taxon>Oscillospiraceae</taxon>
        <taxon>Yanshouia</taxon>
    </lineage>
</organism>
<evidence type="ECO:0008006" key="3">
    <source>
        <dbReference type="Google" id="ProtNLM"/>
    </source>
</evidence>
<dbReference type="EMBL" id="JACRTB010000014">
    <property type="protein sequence ID" value="MBC8576705.1"/>
    <property type="molecule type" value="Genomic_DNA"/>
</dbReference>
<accession>A0ABR7NK08</accession>